<reference evidence="1" key="1">
    <citation type="submission" date="2020-06" db="EMBL/GenBank/DDBJ databases">
        <authorList>
            <person name="Li T."/>
            <person name="Hu X."/>
            <person name="Zhang T."/>
            <person name="Song X."/>
            <person name="Zhang H."/>
            <person name="Dai N."/>
            <person name="Sheng W."/>
            <person name="Hou X."/>
            <person name="Wei L."/>
        </authorList>
    </citation>
    <scope>NUCLEOTIDE SEQUENCE</scope>
    <source>
        <strain evidence="1">3651</strain>
        <tissue evidence="1">Leaf</tissue>
    </source>
</reference>
<proteinExistence type="predicted"/>
<gene>
    <name evidence="1" type="ORF">Salat_2574000</name>
</gene>
<sequence>MPLKENRSMDRKEGDRQIKVKDYGGILMEELGPTNRHASVGGRSLRLTALKKLGSNLFVSSSTNGELRAEHASFNHGFDGRECGAAVVGGRGKLPVHGRPVMPCKNSIVGRPHALGGAAPLHDSGVRRRVGMGRVLTRFRVSLAK</sequence>
<comment type="caution">
    <text evidence="1">The sequence shown here is derived from an EMBL/GenBank/DDBJ whole genome shotgun (WGS) entry which is preliminary data.</text>
</comment>
<dbReference type="Proteomes" id="UP001293254">
    <property type="component" value="Unassembled WGS sequence"/>
</dbReference>
<organism evidence="1 2">
    <name type="scientific">Sesamum alatum</name>
    <dbReference type="NCBI Taxonomy" id="300844"/>
    <lineage>
        <taxon>Eukaryota</taxon>
        <taxon>Viridiplantae</taxon>
        <taxon>Streptophyta</taxon>
        <taxon>Embryophyta</taxon>
        <taxon>Tracheophyta</taxon>
        <taxon>Spermatophyta</taxon>
        <taxon>Magnoliopsida</taxon>
        <taxon>eudicotyledons</taxon>
        <taxon>Gunneridae</taxon>
        <taxon>Pentapetalae</taxon>
        <taxon>asterids</taxon>
        <taxon>lamiids</taxon>
        <taxon>Lamiales</taxon>
        <taxon>Pedaliaceae</taxon>
        <taxon>Sesamum</taxon>
    </lineage>
</organism>
<evidence type="ECO:0000313" key="2">
    <source>
        <dbReference type="Proteomes" id="UP001293254"/>
    </source>
</evidence>
<protein>
    <submittedName>
        <fullName evidence="1">Uncharacterized protein</fullName>
    </submittedName>
</protein>
<dbReference type="EMBL" id="JACGWO010000010">
    <property type="protein sequence ID" value="KAK4417483.1"/>
    <property type="molecule type" value="Genomic_DNA"/>
</dbReference>
<dbReference type="AlphaFoldDB" id="A0AAE2CCU6"/>
<reference evidence="1" key="2">
    <citation type="journal article" date="2024" name="Plant">
        <title>Genomic evolution and insights into agronomic trait innovations of Sesamum species.</title>
        <authorList>
            <person name="Miao H."/>
            <person name="Wang L."/>
            <person name="Qu L."/>
            <person name="Liu H."/>
            <person name="Sun Y."/>
            <person name="Le M."/>
            <person name="Wang Q."/>
            <person name="Wei S."/>
            <person name="Zheng Y."/>
            <person name="Lin W."/>
            <person name="Duan Y."/>
            <person name="Cao H."/>
            <person name="Xiong S."/>
            <person name="Wang X."/>
            <person name="Wei L."/>
            <person name="Li C."/>
            <person name="Ma Q."/>
            <person name="Ju M."/>
            <person name="Zhao R."/>
            <person name="Li G."/>
            <person name="Mu C."/>
            <person name="Tian Q."/>
            <person name="Mei H."/>
            <person name="Zhang T."/>
            <person name="Gao T."/>
            <person name="Zhang H."/>
        </authorList>
    </citation>
    <scope>NUCLEOTIDE SEQUENCE</scope>
    <source>
        <strain evidence="1">3651</strain>
    </source>
</reference>
<name>A0AAE2CCU6_9LAMI</name>
<evidence type="ECO:0000313" key="1">
    <source>
        <dbReference type="EMBL" id="KAK4417483.1"/>
    </source>
</evidence>
<accession>A0AAE2CCU6</accession>
<keyword evidence="2" id="KW-1185">Reference proteome</keyword>